<accession>A0A2P5DBE6</accession>
<organism evidence="1 2">
    <name type="scientific">Parasponia andersonii</name>
    <name type="common">Sponia andersonii</name>
    <dbReference type="NCBI Taxonomy" id="3476"/>
    <lineage>
        <taxon>Eukaryota</taxon>
        <taxon>Viridiplantae</taxon>
        <taxon>Streptophyta</taxon>
        <taxon>Embryophyta</taxon>
        <taxon>Tracheophyta</taxon>
        <taxon>Spermatophyta</taxon>
        <taxon>Magnoliopsida</taxon>
        <taxon>eudicotyledons</taxon>
        <taxon>Gunneridae</taxon>
        <taxon>Pentapetalae</taxon>
        <taxon>rosids</taxon>
        <taxon>fabids</taxon>
        <taxon>Rosales</taxon>
        <taxon>Cannabaceae</taxon>
        <taxon>Parasponia</taxon>
    </lineage>
</organism>
<proteinExistence type="predicted"/>
<reference evidence="2" key="1">
    <citation type="submission" date="2016-06" db="EMBL/GenBank/DDBJ databases">
        <title>Parallel loss of symbiosis genes in relatives of nitrogen-fixing non-legume Parasponia.</title>
        <authorList>
            <person name="Van Velzen R."/>
            <person name="Holmer R."/>
            <person name="Bu F."/>
            <person name="Rutten L."/>
            <person name="Van Zeijl A."/>
            <person name="Liu W."/>
            <person name="Santuari L."/>
            <person name="Cao Q."/>
            <person name="Sharma T."/>
            <person name="Shen D."/>
            <person name="Roswanjaya Y."/>
            <person name="Wardhani T."/>
            <person name="Kalhor M.S."/>
            <person name="Jansen J."/>
            <person name="Van den Hoogen J."/>
            <person name="Gungor B."/>
            <person name="Hartog M."/>
            <person name="Hontelez J."/>
            <person name="Verver J."/>
            <person name="Yang W.-C."/>
            <person name="Schijlen E."/>
            <person name="Repin R."/>
            <person name="Schilthuizen M."/>
            <person name="Schranz E."/>
            <person name="Heidstra R."/>
            <person name="Miyata K."/>
            <person name="Fedorova E."/>
            <person name="Kohlen W."/>
            <person name="Bisseling T."/>
            <person name="Smit S."/>
            <person name="Geurts R."/>
        </authorList>
    </citation>
    <scope>NUCLEOTIDE SEQUENCE [LARGE SCALE GENOMIC DNA]</scope>
    <source>
        <strain evidence="2">cv. WU1-14</strain>
    </source>
</reference>
<evidence type="ECO:0000313" key="2">
    <source>
        <dbReference type="Proteomes" id="UP000237105"/>
    </source>
</evidence>
<dbReference type="Proteomes" id="UP000237105">
    <property type="component" value="Unassembled WGS sequence"/>
</dbReference>
<dbReference type="AlphaFoldDB" id="A0A2P5DBE6"/>
<gene>
    <name evidence="1" type="ORF">PanWU01x14_079910</name>
</gene>
<evidence type="ECO:0000313" key="1">
    <source>
        <dbReference type="EMBL" id="PON70617.1"/>
    </source>
</evidence>
<protein>
    <submittedName>
        <fullName evidence="1">Uncharacterized protein</fullName>
    </submittedName>
</protein>
<comment type="caution">
    <text evidence="1">The sequence shown here is derived from an EMBL/GenBank/DDBJ whole genome shotgun (WGS) entry which is preliminary data.</text>
</comment>
<keyword evidence="2" id="KW-1185">Reference proteome</keyword>
<dbReference type="EMBL" id="JXTB01000049">
    <property type="protein sequence ID" value="PON70617.1"/>
    <property type="molecule type" value="Genomic_DNA"/>
</dbReference>
<sequence length="72" mass="7904">MEIHLSPPSHALPELNKTRVKRPSTISSPDVAGCRPWSTKDSNDAAIFIESLEPIWSLILEGLSLRACMACD</sequence>
<name>A0A2P5DBE6_PARAD</name>